<reference evidence="2 3" key="1">
    <citation type="submission" date="2016-10" db="EMBL/GenBank/DDBJ databases">
        <authorList>
            <person name="Varghese N."/>
            <person name="Submissions S."/>
        </authorList>
    </citation>
    <scope>NUCLEOTIDE SEQUENCE [LARGE SCALE GENOMIC DNA]</scope>
    <source>
        <strain evidence="2 3">BS3667</strain>
    </source>
</reference>
<sequence>MSDPLDKATSRAPATLGEGCLSRYDPEALSVEDGTDFPDAARLWEQLQQASSNRLEAADGQSDTEAAHQLLQARSLLFQVGTGAKR</sequence>
<feature type="region of interest" description="Disordered" evidence="1">
    <location>
        <begin position="1"/>
        <end position="21"/>
    </location>
</feature>
<protein>
    <recommendedName>
        <fullName evidence="4">DUF3077 domain-containing protein</fullName>
    </recommendedName>
</protein>
<accession>A0ABY0W4D6</accession>
<evidence type="ECO:0000313" key="2">
    <source>
        <dbReference type="EMBL" id="SDU72372.1"/>
    </source>
</evidence>
<evidence type="ECO:0000256" key="1">
    <source>
        <dbReference type="SAM" id="MobiDB-lite"/>
    </source>
</evidence>
<name>A0ABY0W4D6_9PSED</name>
<evidence type="ECO:0000313" key="3">
    <source>
        <dbReference type="Proteomes" id="UP000182058"/>
    </source>
</evidence>
<keyword evidence="3" id="KW-1185">Reference proteome</keyword>
<dbReference type="EMBL" id="LT629795">
    <property type="protein sequence ID" value="SDU72372.1"/>
    <property type="molecule type" value="Genomic_DNA"/>
</dbReference>
<evidence type="ECO:0008006" key="4">
    <source>
        <dbReference type="Google" id="ProtNLM"/>
    </source>
</evidence>
<organism evidence="2 3">
    <name type="scientific">Pseudomonas psychrophila</name>
    <dbReference type="NCBI Taxonomy" id="122355"/>
    <lineage>
        <taxon>Bacteria</taxon>
        <taxon>Pseudomonadati</taxon>
        <taxon>Pseudomonadota</taxon>
        <taxon>Gammaproteobacteria</taxon>
        <taxon>Pseudomonadales</taxon>
        <taxon>Pseudomonadaceae</taxon>
        <taxon>Pseudomonas</taxon>
    </lineage>
</organism>
<dbReference type="Proteomes" id="UP000182058">
    <property type="component" value="Chromosome I"/>
</dbReference>
<gene>
    <name evidence="2" type="ORF">SAMN04490201_4273</name>
</gene>
<proteinExistence type="predicted"/>